<accession>A0ABU4BDY5</accession>
<evidence type="ECO:0000256" key="1">
    <source>
        <dbReference type="SAM" id="Phobius"/>
    </source>
</evidence>
<gene>
    <name evidence="2" type="ORF">R3P96_13695</name>
</gene>
<comment type="caution">
    <text evidence="2">The sequence shown here is derived from an EMBL/GenBank/DDBJ whole genome shotgun (WGS) entry which is preliminary data.</text>
</comment>
<reference evidence="2 3" key="1">
    <citation type="submission" date="2023-10" db="EMBL/GenBank/DDBJ databases">
        <title>Development of a sustainable strategy for remediation of hydrocarbon-contaminated territories based on the waste exchange concept.</title>
        <authorList>
            <person name="Krivoruchko A."/>
        </authorList>
    </citation>
    <scope>NUCLEOTIDE SEQUENCE [LARGE SCALE GENOMIC DNA]</scope>
    <source>
        <strain evidence="2 3">IEGM 1323</strain>
    </source>
</reference>
<feature type="transmembrane region" description="Helical" evidence="1">
    <location>
        <begin position="12"/>
        <end position="35"/>
    </location>
</feature>
<name>A0ABU4BDY5_9NOCA</name>
<dbReference type="Pfam" id="PF08592">
    <property type="entry name" value="Anthrone_oxy"/>
    <property type="match status" value="1"/>
</dbReference>
<feature type="transmembrane region" description="Helical" evidence="1">
    <location>
        <begin position="89"/>
        <end position="109"/>
    </location>
</feature>
<protein>
    <submittedName>
        <fullName evidence="2">Anthrone oxygenase family protein</fullName>
    </submittedName>
</protein>
<dbReference type="RefSeq" id="WP_317564775.1">
    <property type="nucleotide sequence ID" value="NZ_JAWLJX010000003.1"/>
</dbReference>
<dbReference type="Proteomes" id="UP001185755">
    <property type="component" value="Unassembled WGS sequence"/>
</dbReference>
<dbReference type="InterPro" id="IPR013901">
    <property type="entry name" value="Anthrone_oxy"/>
</dbReference>
<sequence>MTTLIDRIASLTNLVAAVGCGLVAGVMLAFSISVLPGLASLPVTDAVAAMQRFNAAILNPLFLTLFLGTAVSCALATILTFSTGHDSPVLVLAGAVLYVVGCFAVTMALNVPLNDALAGVDPGSPAGAQMWHNFTDRWTVWNNVRTVAATAACAVLILGQGRSVLG</sequence>
<proteinExistence type="predicted"/>
<evidence type="ECO:0000313" key="3">
    <source>
        <dbReference type="Proteomes" id="UP001185755"/>
    </source>
</evidence>
<keyword evidence="1" id="KW-1133">Transmembrane helix</keyword>
<keyword evidence="1" id="KW-0812">Transmembrane</keyword>
<dbReference type="EMBL" id="JAWLJX010000003">
    <property type="protein sequence ID" value="MDV6262395.1"/>
    <property type="molecule type" value="Genomic_DNA"/>
</dbReference>
<evidence type="ECO:0000313" key="2">
    <source>
        <dbReference type="EMBL" id="MDV6262395.1"/>
    </source>
</evidence>
<keyword evidence="1" id="KW-0472">Membrane</keyword>
<feature type="transmembrane region" description="Helical" evidence="1">
    <location>
        <begin position="55"/>
        <end position="82"/>
    </location>
</feature>
<keyword evidence="3" id="KW-1185">Reference proteome</keyword>
<dbReference type="PROSITE" id="PS51257">
    <property type="entry name" value="PROKAR_LIPOPROTEIN"/>
    <property type="match status" value="1"/>
</dbReference>
<organism evidence="2 3">
    <name type="scientific">Rhodococcoides yunnanense</name>
    <dbReference type="NCBI Taxonomy" id="278209"/>
    <lineage>
        <taxon>Bacteria</taxon>
        <taxon>Bacillati</taxon>
        <taxon>Actinomycetota</taxon>
        <taxon>Actinomycetes</taxon>
        <taxon>Mycobacteriales</taxon>
        <taxon>Nocardiaceae</taxon>
        <taxon>Rhodococcoides</taxon>
    </lineage>
</organism>